<dbReference type="EMBL" id="LAZR01007214">
    <property type="protein sequence ID" value="KKM86693.1"/>
    <property type="molecule type" value="Genomic_DNA"/>
</dbReference>
<dbReference type="AlphaFoldDB" id="A0A0F9KYA5"/>
<name>A0A0F9KYA5_9ZZZZ</name>
<accession>A0A0F9KYA5</accession>
<protein>
    <recommendedName>
        <fullName evidence="2">Thaumarchaeal output domain-containing protein</fullName>
    </recommendedName>
</protein>
<reference evidence="1" key="1">
    <citation type="journal article" date="2015" name="Nature">
        <title>Complex archaea that bridge the gap between prokaryotes and eukaryotes.</title>
        <authorList>
            <person name="Spang A."/>
            <person name="Saw J.H."/>
            <person name="Jorgensen S.L."/>
            <person name="Zaremba-Niedzwiedzka K."/>
            <person name="Martijn J."/>
            <person name="Lind A.E."/>
            <person name="van Eijk R."/>
            <person name="Schleper C."/>
            <person name="Guy L."/>
            <person name="Ettema T.J."/>
        </authorList>
    </citation>
    <scope>NUCLEOTIDE SEQUENCE</scope>
</reference>
<sequence length="203" mass="22815">MTRPVGLEGNGPNGREYRLYDMESGETIDGVMEVTLHAPANGTVTVTAKILIGKVDIRNLELKFSDYRYGDNGTYACPQCGTELEDEGSKSAYYRCNNCNKVHDRMRIEKNQGEHFKCEIDGCRLVHKLDTPFHVCPQCHKEYATSYLVNKLSKPPKYICNSHNEKVFLIPSTTLKESMICPKCAVIYMNEQLKAGTVGIIVP</sequence>
<evidence type="ECO:0008006" key="2">
    <source>
        <dbReference type="Google" id="ProtNLM"/>
    </source>
</evidence>
<organism evidence="1">
    <name type="scientific">marine sediment metagenome</name>
    <dbReference type="NCBI Taxonomy" id="412755"/>
    <lineage>
        <taxon>unclassified sequences</taxon>
        <taxon>metagenomes</taxon>
        <taxon>ecological metagenomes</taxon>
    </lineage>
</organism>
<proteinExistence type="predicted"/>
<evidence type="ECO:0000313" key="1">
    <source>
        <dbReference type="EMBL" id="KKM86693.1"/>
    </source>
</evidence>
<gene>
    <name evidence="1" type="ORF">LCGC14_1276390</name>
</gene>
<comment type="caution">
    <text evidence="1">The sequence shown here is derived from an EMBL/GenBank/DDBJ whole genome shotgun (WGS) entry which is preliminary data.</text>
</comment>